<reference evidence="16 17" key="1">
    <citation type="submission" date="2014-02" db="EMBL/GenBank/DDBJ databases">
        <title>Kosmotoga genome sequencing.</title>
        <authorList>
            <person name="Pollo S.M."/>
            <person name="Charchuk R."/>
            <person name="Nesbo C.L."/>
        </authorList>
    </citation>
    <scope>NUCLEOTIDE SEQUENCE [LARGE SCALE GENOMIC DNA]</scope>
    <source>
        <strain evidence="16 17">S304</strain>
    </source>
</reference>
<dbReference type="Pfam" id="PF02518">
    <property type="entry name" value="HATPase_c"/>
    <property type="match status" value="1"/>
</dbReference>
<dbReference type="InterPro" id="IPR036097">
    <property type="entry name" value="HisK_dim/P_sf"/>
</dbReference>
<keyword evidence="11 14" id="KW-1133">Transmembrane helix</keyword>
<evidence type="ECO:0000313" key="17">
    <source>
        <dbReference type="Proteomes" id="UP000077339"/>
    </source>
</evidence>
<dbReference type="Gene3D" id="3.30.565.10">
    <property type="entry name" value="Histidine kinase-like ATPase, C-terminal domain"/>
    <property type="match status" value="1"/>
</dbReference>
<keyword evidence="9" id="KW-0418">Kinase</keyword>
<keyword evidence="12" id="KW-0902">Two-component regulatory system</keyword>
<keyword evidence="17" id="KW-1185">Reference proteome</keyword>
<dbReference type="Gene3D" id="1.10.287.130">
    <property type="match status" value="1"/>
</dbReference>
<dbReference type="SUPFAM" id="SSF47384">
    <property type="entry name" value="Homodimeric domain of signal transducing histidine kinase"/>
    <property type="match status" value="1"/>
</dbReference>
<accession>A0A176JWG4</accession>
<name>A0A176JWG4_9BACT</name>
<dbReference type="EC" id="2.7.13.3" evidence="3"/>
<evidence type="ECO:0000256" key="12">
    <source>
        <dbReference type="ARBA" id="ARBA00023012"/>
    </source>
</evidence>
<feature type="transmembrane region" description="Helical" evidence="14">
    <location>
        <begin position="7"/>
        <end position="30"/>
    </location>
</feature>
<evidence type="ECO:0000256" key="7">
    <source>
        <dbReference type="ARBA" id="ARBA00022692"/>
    </source>
</evidence>
<keyword evidence="8" id="KW-0547">Nucleotide-binding</keyword>
<dbReference type="PANTHER" id="PTHR45528">
    <property type="entry name" value="SENSOR HISTIDINE KINASE CPXA"/>
    <property type="match status" value="1"/>
</dbReference>
<dbReference type="SMART" id="SM00388">
    <property type="entry name" value="HisKA"/>
    <property type="match status" value="1"/>
</dbReference>
<evidence type="ECO:0000256" key="1">
    <source>
        <dbReference type="ARBA" id="ARBA00000085"/>
    </source>
</evidence>
<comment type="subcellular location">
    <subcellularLocation>
        <location evidence="2">Cell membrane</location>
        <topology evidence="2">Multi-pass membrane protein</topology>
    </subcellularLocation>
</comment>
<keyword evidence="4" id="KW-1003">Cell membrane</keyword>
<evidence type="ECO:0000256" key="2">
    <source>
        <dbReference type="ARBA" id="ARBA00004651"/>
    </source>
</evidence>
<organism evidence="16 17">
    <name type="scientific">Kosmotoga arenicorallina S304</name>
    <dbReference type="NCBI Taxonomy" id="1453497"/>
    <lineage>
        <taxon>Bacteria</taxon>
        <taxon>Thermotogati</taxon>
        <taxon>Thermotogota</taxon>
        <taxon>Thermotogae</taxon>
        <taxon>Kosmotogales</taxon>
        <taxon>Kosmotogaceae</taxon>
        <taxon>Kosmotoga</taxon>
    </lineage>
</organism>
<dbReference type="InterPro" id="IPR050398">
    <property type="entry name" value="HssS/ArlS-like"/>
</dbReference>
<comment type="caution">
    <text evidence="16">The sequence shown here is derived from an EMBL/GenBank/DDBJ whole genome shotgun (WGS) entry which is preliminary data.</text>
</comment>
<evidence type="ECO:0000256" key="13">
    <source>
        <dbReference type="ARBA" id="ARBA00023136"/>
    </source>
</evidence>
<dbReference type="AlphaFoldDB" id="A0A176JWG4"/>
<dbReference type="Pfam" id="PF00512">
    <property type="entry name" value="HisKA"/>
    <property type="match status" value="1"/>
</dbReference>
<dbReference type="OrthoDB" id="9796330at2"/>
<dbReference type="RefSeq" id="WP_068348822.1">
    <property type="nucleotide sequence ID" value="NZ_JFHK01000024.1"/>
</dbReference>
<dbReference type="PANTHER" id="PTHR45528:SF1">
    <property type="entry name" value="SENSOR HISTIDINE KINASE CPXA"/>
    <property type="match status" value="1"/>
</dbReference>
<evidence type="ECO:0000256" key="10">
    <source>
        <dbReference type="ARBA" id="ARBA00022840"/>
    </source>
</evidence>
<dbReference type="SMART" id="SM00387">
    <property type="entry name" value="HATPase_c"/>
    <property type="match status" value="1"/>
</dbReference>
<dbReference type="InterPro" id="IPR036890">
    <property type="entry name" value="HATPase_C_sf"/>
</dbReference>
<evidence type="ECO:0000256" key="5">
    <source>
        <dbReference type="ARBA" id="ARBA00022553"/>
    </source>
</evidence>
<dbReference type="GO" id="GO:0000155">
    <property type="term" value="F:phosphorelay sensor kinase activity"/>
    <property type="evidence" value="ECO:0007669"/>
    <property type="project" value="InterPro"/>
</dbReference>
<evidence type="ECO:0000256" key="3">
    <source>
        <dbReference type="ARBA" id="ARBA00012438"/>
    </source>
</evidence>
<keyword evidence="10" id="KW-0067">ATP-binding</keyword>
<evidence type="ECO:0000256" key="4">
    <source>
        <dbReference type="ARBA" id="ARBA00022475"/>
    </source>
</evidence>
<feature type="domain" description="Histidine kinase" evidence="15">
    <location>
        <begin position="220"/>
        <end position="420"/>
    </location>
</feature>
<dbReference type="InterPro" id="IPR003594">
    <property type="entry name" value="HATPase_dom"/>
</dbReference>
<sequence>MYSKSKNIFFITLVSILSSLIVVMIAYLFVRNIVIGTAKKNVLMISKEIRLIRDNRIDPRILNKIPVSLFWLKGGTSRVLHDALDIAEQLDLSRVKNNEFMQVDSEMIFTSIVETPEGKLIIAQPGEKIAIILQKTSQAFFLVWVVSTGIMLIFVFIYYRRTTGSFRELIEKAEEISRKLEGYLPAEGLDRDTARFISALNKMIERLRANLEEEKRFASYAAHELKTPLANIIGYTNMLLRWGLQNEEVARKSLITISKTAEKLNSLVTKLLMLSSSGTDDKLEKIDLCDLISSIIEECRDIYPSRNIRIDCEEKSVMRLPKEPLEAVFKIFLDNAVKHSPPNVDITVIVKKDRLGVSNPGPKIVEEYKQKIFEPFFRLNFESEGHGLGLTIAKNIALKYSWQLEVESEEGVNIFWLIFR</sequence>
<keyword evidence="13 14" id="KW-0472">Membrane</keyword>
<keyword evidence="5" id="KW-0597">Phosphoprotein</keyword>
<evidence type="ECO:0000256" key="14">
    <source>
        <dbReference type="SAM" id="Phobius"/>
    </source>
</evidence>
<proteinExistence type="predicted"/>
<protein>
    <recommendedName>
        <fullName evidence="3">histidine kinase</fullName>
        <ecNumber evidence="3">2.7.13.3</ecNumber>
    </recommendedName>
</protein>
<keyword evidence="6" id="KW-0808">Transferase</keyword>
<evidence type="ECO:0000313" key="16">
    <source>
        <dbReference type="EMBL" id="OAA28025.1"/>
    </source>
</evidence>
<dbReference type="SUPFAM" id="SSF55874">
    <property type="entry name" value="ATPase domain of HSP90 chaperone/DNA topoisomerase II/histidine kinase"/>
    <property type="match status" value="1"/>
</dbReference>
<dbReference type="InterPro" id="IPR003661">
    <property type="entry name" value="HisK_dim/P_dom"/>
</dbReference>
<dbReference type="STRING" id="1453497.AT15_04900"/>
<evidence type="ECO:0000256" key="8">
    <source>
        <dbReference type="ARBA" id="ARBA00022741"/>
    </source>
</evidence>
<comment type="catalytic activity">
    <reaction evidence="1">
        <text>ATP + protein L-histidine = ADP + protein N-phospho-L-histidine.</text>
        <dbReference type="EC" id="2.7.13.3"/>
    </reaction>
</comment>
<dbReference type="Proteomes" id="UP000077339">
    <property type="component" value="Unassembled WGS sequence"/>
</dbReference>
<evidence type="ECO:0000256" key="11">
    <source>
        <dbReference type="ARBA" id="ARBA00022989"/>
    </source>
</evidence>
<dbReference type="GO" id="GO:0005886">
    <property type="term" value="C:plasma membrane"/>
    <property type="evidence" value="ECO:0007669"/>
    <property type="project" value="UniProtKB-SubCell"/>
</dbReference>
<feature type="transmembrane region" description="Helical" evidence="14">
    <location>
        <begin position="139"/>
        <end position="159"/>
    </location>
</feature>
<dbReference type="PROSITE" id="PS50109">
    <property type="entry name" value="HIS_KIN"/>
    <property type="match status" value="1"/>
</dbReference>
<evidence type="ECO:0000256" key="6">
    <source>
        <dbReference type="ARBA" id="ARBA00022679"/>
    </source>
</evidence>
<dbReference type="GO" id="GO:0005524">
    <property type="term" value="F:ATP binding"/>
    <property type="evidence" value="ECO:0007669"/>
    <property type="project" value="UniProtKB-KW"/>
</dbReference>
<evidence type="ECO:0000256" key="9">
    <source>
        <dbReference type="ARBA" id="ARBA00022777"/>
    </source>
</evidence>
<dbReference type="PATRIC" id="fig|1453497.3.peg.971"/>
<evidence type="ECO:0000259" key="15">
    <source>
        <dbReference type="PROSITE" id="PS50109"/>
    </source>
</evidence>
<dbReference type="InterPro" id="IPR005467">
    <property type="entry name" value="His_kinase_dom"/>
</dbReference>
<keyword evidence="7 14" id="KW-0812">Transmembrane</keyword>
<dbReference type="CDD" id="cd00082">
    <property type="entry name" value="HisKA"/>
    <property type="match status" value="1"/>
</dbReference>
<gene>
    <name evidence="16" type="ORF">AT15_04900</name>
</gene>
<dbReference type="EMBL" id="JFHK01000024">
    <property type="protein sequence ID" value="OAA28025.1"/>
    <property type="molecule type" value="Genomic_DNA"/>
</dbReference>